<dbReference type="EMBL" id="BMNI01000005">
    <property type="protein sequence ID" value="GGO90789.1"/>
    <property type="molecule type" value="Genomic_DNA"/>
</dbReference>
<feature type="transmembrane region" description="Helical" evidence="1">
    <location>
        <begin position="20"/>
        <end position="38"/>
    </location>
</feature>
<keyword evidence="1" id="KW-1133">Transmembrane helix</keyword>
<evidence type="ECO:0000313" key="2">
    <source>
        <dbReference type="EMBL" id="GGO90789.1"/>
    </source>
</evidence>
<comment type="caution">
    <text evidence="2">The sequence shown here is derived from an EMBL/GenBank/DDBJ whole genome shotgun (WGS) entry which is preliminary data.</text>
</comment>
<evidence type="ECO:0000313" key="3">
    <source>
        <dbReference type="Proteomes" id="UP000655410"/>
    </source>
</evidence>
<keyword evidence="1" id="KW-0812">Transmembrane</keyword>
<keyword evidence="1" id="KW-0472">Membrane</keyword>
<reference evidence="3" key="1">
    <citation type="journal article" date="2019" name="Int. J. Syst. Evol. Microbiol.">
        <title>The Global Catalogue of Microorganisms (GCM) 10K type strain sequencing project: providing services to taxonomists for standard genome sequencing and annotation.</title>
        <authorList>
            <consortium name="The Broad Institute Genomics Platform"/>
            <consortium name="The Broad Institute Genome Sequencing Center for Infectious Disease"/>
            <person name="Wu L."/>
            <person name="Ma J."/>
        </authorList>
    </citation>
    <scope>NUCLEOTIDE SEQUENCE [LARGE SCALE GENOMIC DNA]</scope>
    <source>
        <strain evidence="3">CGMCC 4.7371</strain>
    </source>
</reference>
<protein>
    <submittedName>
        <fullName evidence="2">Uncharacterized protein</fullName>
    </submittedName>
</protein>
<accession>A0ABQ2NDN5</accession>
<gene>
    <name evidence="2" type="ORF">GCM10011584_23390</name>
</gene>
<dbReference type="RefSeq" id="WP_188784193.1">
    <property type="nucleotide sequence ID" value="NZ_BMNI01000005.1"/>
</dbReference>
<sequence length="73" mass="7872">MKTDSRTESATDDEIVSTRAATLLALGALAYVVAGAFWMDAHRTGPTSTLTLESVVQFLWAVFSWPLDVIGLV</sequence>
<name>A0ABQ2NDN5_9ACTN</name>
<organism evidence="2 3">
    <name type="scientific">Nocardioides phosphati</name>
    <dbReference type="NCBI Taxonomy" id="1867775"/>
    <lineage>
        <taxon>Bacteria</taxon>
        <taxon>Bacillati</taxon>
        <taxon>Actinomycetota</taxon>
        <taxon>Actinomycetes</taxon>
        <taxon>Propionibacteriales</taxon>
        <taxon>Nocardioidaceae</taxon>
        <taxon>Nocardioides</taxon>
    </lineage>
</organism>
<evidence type="ECO:0000256" key="1">
    <source>
        <dbReference type="SAM" id="Phobius"/>
    </source>
</evidence>
<keyword evidence="3" id="KW-1185">Reference proteome</keyword>
<dbReference type="Proteomes" id="UP000655410">
    <property type="component" value="Unassembled WGS sequence"/>
</dbReference>
<proteinExistence type="predicted"/>